<feature type="compositionally biased region" description="Basic and acidic residues" evidence="1">
    <location>
        <begin position="57"/>
        <end position="70"/>
    </location>
</feature>
<reference evidence="3" key="2">
    <citation type="submission" date="2025-08" db="UniProtKB">
        <authorList>
            <consortium name="Ensembl"/>
        </authorList>
    </citation>
    <scope>IDENTIFICATION</scope>
</reference>
<organism evidence="3 4">
    <name type="scientific">Pygocentrus nattereri</name>
    <name type="common">Red-bellied piranha</name>
    <dbReference type="NCBI Taxonomy" id="42514"/>
    <lineage>
        <taxon>Eukaryota</taxon>
        <taxon>Metazoa</taxon>
        <taxon>Chordata</taxon>
        <taxon>Craniata</taxon>
        <taxon>Vertebrata</taxon>
        <taxon>Euteleostomi</taxon>
        <taxon>Actinopterygii</taxon>
        <taxon>Neopterygii</taxon>
        <taxon>Teleostei</taxon>
        <taxon>Ostariophysi</taxon>
        <taxon>Characiformes</taxon>
        <taxon>Characoidei</taxon>
        <taxon>Pygocentrus</taxon>
    </lineage>
</organism>
<keyword evidence="2" id="KW-1133">Transmembrane helix</keyword>
<evidence type="ECO:0000313" key="3">
    <source>
        <dbReference type="Ensembl" id="ENSPNAP00000027935.2"/>
    </source>
</evidence>
<evidence type="ECO:0000313" key="4">
    <source>
        <dbReference type="Proteomes" id="UP001501920"/>
    </source>
</evidence>
<evidence type="ECO:0008006" key="5">
    <source>
        <dbReference type="Google" id="ProtNLM"/>
    </source>
</evidence>
<accession>A0A3B4DWX5</accession>
<proteinExistence type="predicted"/>
<reference evidence="3 4" key="1">
    <citation type="submission" date="2020-10" db="EMBL/GenBank/DDBJ databases">
        <title>Pygocentrus nattereri (red-bellied piranha) genome, fPygNat1, primary haplotype.</title>
        <authorList>
            <person name="Myers G."/>
            <person name="Meyer A."/>
            <person name="Karagic N."/>
            <person name="Pippel M."/>
            <person name="Winkler S."/>
            <person name="Tracey A."/>
            <person name="Wood J."/>
            <person name="Formenti G."/>
            <person name="Howe K."/>
            <person name="Fedrigo O."/>
            <person name="Jarvis E.D."/>
        </authorList>
    </citation>
    <scope>NUCLEOTIDE SEQUENCE [LARGE SCALE GENOMIC DNA]</scope>
</reference>
<dbReference type="STRING" id="42514.ENSPNAP00000027935"/>
<protein>
    <recommendedName>
        <fullName evidence="5">Crumbs homolog 3b</fullName>
    </recommendedName>
</protein>
<name>A0A3B4DWX5_PYGNA</name>
<keyword evidence="4" id="KW-1185">Reference proteome</keyword>
<reference evidence="3" key="3">
    <citation type="submission" date="2025-09" db="UniProtKB">
        <authorList>
            <consortium name="Ensembl"/>
        </authorList>
    </citation>
    <scope>IDENTIFICATION</scope>
</reference>
<feature type="transmembrane region" description="Helical" evidence="2">
    <location>
        <begin position="20"/>
        <end position="43"/>
    </location>
</feature>
<dbReference type="Ensembl" id="ENSPNAT00000001267.2">
    <property type="protein sequence ID" value="ENSPNAP00000027935.2"/>
    <property type="gene ID" value="ENSPNAG00000013490.2"/>
</dbReference>
<keyword evidence="2" id="KW-0472">Membrane</keyword>
<evidence type="ECO:0000256" key="2">
    <source>
        <dbReference type="SAM" id="Phobius"/>
    </source>
</evidence>
<dbReference type="AlphaFoldDB" id="A0A3B4DWX5"/>
<dbReference type="GeneTree" id="ENSGT00940000176019"/>
<dbReference type="OMA" id="QMEGSYQ"/>
<keyword evidence="2" id="KW-0812">Transmembrane</keyword>
<evidence type="ECO:0000256" key="1">
    <source>
        <dbReference type="SAM" id="MobiDB-lite"/>
    </source>
</evidence>
<dbReference type="Proteomes" id="UP001501920">
    <property type="component" value="Chromosome 12"/>
</dbReference>
<feature type="region of interest" description="Disordered" evidence="1">
    <location>
        <begin position="47"/>
        <end position="84"/>
    </location>
</feature>
<sequence>VFASGVQNLKPLVKILQEVNVSALLVSVLWLVALVMLVMSCILHKRRQTEGTYQPSAEERKQAESGKPERPALTLPLPKEERLI</sequence>